<evidence type="ECO:0000256" key="9">
    <source>
        <dbReference type="RuleBase" id="RU003357"/>
    </source>
</evidence>
<organism evidence="14 15">
    <name type="scientific">Ferrimonas gelatinilytica</name>
    <dbReference type="NCBI Taxonomy" id="1255257"/>
    <lineage>
        <taxon>Bacteria</taxon>
        <taxon>Pseudomonadati</taxon>
        <taxon>Pseudomonadota</taxon>
        <taxon>Gammaproteobacteria</taxon>
        <taxon>Alteromonadales</taxon>
        <taxon>Ferrimonadaceae</taxon>
        <taxon>Ferrimonas</taxon>
    </lineage>
</organism>
<dbReference type="Pfam" id="PF07715">
    <property type="entry name" value="Plug"/>
    <property type="match status" value="1"/>
</dbReference>
<evidence type="ECO:0000256" key="6">
    <source>
        <dbReference type="ARBA" id="ARBA00023136"/>
    </source>
</evidence>
<dbReference type="Gene3D" id="2.170.130.10">
    <property type="entry name" value="TonB-dependent receptor, plug domain"/>
    <property type="match status" value="1"/>
</dbReference>
<sequence length="930" mass="102591">MWFKPSALTLALCAAGLSTAVSAAEPEAQQEGAKESLENVETISVRGIRRSLALSQAEKMENTSVVEAISAEDIGKLPDSSIAESIARLPGLTSQRLDGRSNVVSVRGLSPDFTTATLNGREQVTTGDNRGVEFDQYPSELMSGVVVYKTPDASVMAQAVGGTIDMQTIRPLDHGETSFNVSARGEYNDMGELNSDVSDSGYRFSVSYIDQFLDDTLGLSIGFAKMSSPNQEERTHIWGYPSDPKVGPPPAEGEEWETAPGAVMGGYKPYVRSSELERDSVMATLQFQPNDRINTVFDLFYSEFNDAQMLRGIELPLAWGGGVYLDPDYTLEDGLITEGTFHNVKGLVRNDYTETDASNLSLGWNLDYAVGDNWTINTDIAYSRAKRTFFALETYGGTGRGLANGAKDSLGFRMTDSGAVFSHLLDYSDPNLILLGAPQNWGDPEGNGRWDSQDGFLNNPDIEDELTSFRLEGERLFDSGAFSAIQFGVNYSEREKSKEDKGYFLTLNSYGQPGFEMGQQIPQQYLRGNASLDFIGLGNLIAWDPMALLNDGFYNVRDAASVEAWRAVNNWAVKEQVTTLYTKLDIDTEVGYRRLTGNVGVQLVHTDQSSDGNAVTVNPDGGLEVMPSSGGTDYWEVLPSANLGLEVADDQMLRFAVARTLARPRMDQMNAGLEIGFDKDKENSGDLDNSPWSGSGGNAELKPWMAWQFDLSYENYFSDQGYFAVAGYYKYLENYIYQQGKLHDFSDVMIPGYDPVLDQGFITTPQNGDGGHIWGFELSGSFGFGEWVPALDGFGTMLSYSYADSRVKEDSDSDPIQLPGLSKDVVNATVYYEKFGFQARTSVRYRSEFLGEVSSTTLQRDKRYVQAETIVDAQLAYDFSELGVEGLVILLQGNNLTDEPFVTYEGPDSRYIKDHQSYGRNFMLGFSYSF</sequence>
<feature type="domain" description="TonB-dependent receptor-like beta-barrel" evidence="12">
    <location>
        <begin position="439"/>
        <end position="896"/>
    </location>
</feature>
<dbReference type="InterPro" id="IPR037066">
    <property type="entry name" value="Plug_dom_sf"/>
</dbReference>
<keyword evidence="7 8" id="KW-0998">Cell outer membrane</keyword>
<dbReference type="PANTHER" id="PTHR40980:SF3">
    <property type="entry name" value="TONB-DEPENDENT RECEPTOR-LIKE BETA-BARREL DOMAIN-CONTAINING PROTEIN"/>
    <property type="match status" value="1"/>
</dbReference>
<dbReference type="InterPro" id="IPR012910">
    <property type="entry name" value="Plug_dom"/>
</dbReference>
<accession>A0ABP9RTY7</accession>
<dbReference type="RefSeq" id="WP_345315144.1">
    <property type="nucleotide sequence ID" value="NZ_BAABLF010000001.1"/>
</dbReference>
<dbReference type="Pfam" id="PF00593">
    <property type="entry name" value="TonB_dep_Rec_b-barrel"/>
    <property type="match status" value="1"/>
</dbReference>
<evidence type="ECO:0000313" key="15">
    <source>
        <dbReference type="Proteomes" id="UP001501600"/>
    </source>
</evidence>
<dbReference type="InterPro" id="IPR036942">
    <property type="entry name" value="Beta-barrel_TonB_sf"/>
</dbReference>
<dbReference type="SUPFAM" id="SSF56935">
    <property type="entry name" value="Porins"/>
    <property type="match status" value="1"/>
</dbReference>
<evidence type="ECO:0000256" key="11">
    <source>
        <dbReference type="SAM" id="SignalP"/>
    </source>
</evidence>
<comment type="caution">
    <text evidence="14">The sequence shown here is derived from an EMBL/GenBank/DDBJ whole genome shotgun (WGS) entry which is preliminary data.</text>
</comment>
<keyword evidence="3 8" id="KW-1134">Transmembrane beta strand</keyword>
<evidence type="ECO:0000256" key="8">
    <source>
        <dbReference type="PROSITE-ProRule" id="PRU01360"/>
    </source>
</evidence>
<dbReference type="InterPro" id="IPR010104">
    <property type="entry name" value="TonB_rcpt_bac"/>
</dbReference>
<name>A0ABP9RTY7_9GAMM</name>
<dbReference type="CDD" id="cd01347">
    <property type="entry name" value="ligand_gated_channel"/>
    <property type="match status" value="1"/>
</dbReference>
<gene>
    <name evidence="14" type="ORF">GCM10025772_01780</name>
</gene>
<evidence type="ECO:0000256" key="10">
    <source>
        <dbReference type="SAM" id="MobiDB-lite"/>
    </source>
</evidence>
<dbReference type="PROSITE" id="PS52016">
    <property type="entry name" value="TONB_DEPENDENT_REC_3"/>
    <property type="match status" value="1"/>
</dbReference>
<dbReference type="Gene3D" id="2.40.170.20">
    <property type="entry name" value="TonB-dependent receptor, beta-barrel domain"/>
    <property type="match status" value="1"/>
</dbReference>
<comment type="subcellular location">
    <subcellularLocation>
        <location evidence="1 8">Cell outer membrane</location>
        <topology evidence="1 8">Multi-pass membrane protein</topology>
    </subcellularLocation>
</comment>
<feature type="domain" description="TonB-dependent receptor plug" evidence="13">
    <location>
        <begin position="59"/>
        <end position="163"/>
    </location>
</feature>
<keyword evidence="11" id="KW-0732">Signal</keyword>
<feature type="chain" id="PRO_5045121220" evidence="11">
    <location>
        <begin position="24"/>
        <end position="930"/>
    </location>
</feature>
<evidence type="ECO:0000259" key="13">
    <source>
        <dbReference type="Pfam" id="PF07715"/>
    </source>
</evidence>
<dbReference type="NCBIfam" id="TIGR01782">
    <property type="entry name" value="TonB-Xanth-Caul"/>
    <property type="match status" value="1"/>
</dbReference>
<keyword evidence="14" id="KW-0675">Receptor</keyword>
<dbReference type="InterPro" id="IPR039426">
    <property type="entry name" value="TonB-dep_rcpt-like"/>
</dbReference>
<evidence type="ECO:0000256" key="1">
    <source>
        <dbReference type="ARBA" id="ARBA00004571"/>
    </source>
</evidence>
<keyword evidence="15" id="KW-1185">Reference proteome</keyword>
<dbReference type="Proteomes" id="UP001501600">
    <property type="component" value="Unassembled WGS sequence"/>
</dbReference>
<keyword evidence="2 8" id="KW-0813">Transport</keyword>
<evidence type="ECO:0000256" key="4">
    <source>
        <dbReference type="ARBA" id="ARBA00022692"/>
    </source>
</evidence>
<evidence type="ECO:0000313" key="14">
    <source>
        <dbReference type="EMBL" id="GAA5186381.1"/>
    </source>
</evidence>
<keyword evidence="6 8" id="KW-0472">Membrane</keyword>
<reference evidence="15" key="1">
    <citation type="journal article" date="2019" name="Int. J. Syst. Evol. Microbiol.">
        <title>The Global Catalogue of Microorganisms (GCM) 10K type strain sequencing project: providing services to taxonomists for standard genome sequencing and annotation.</title>
        <authorList>
            <consortium name="The Broad Institute Genomics Platform"/>
            <consortium name="The Broad Institute Genome Sequencing Center for Infectious Disease"/>
            <person name="Wu L."/>
            <person name="Ma J."/>
        </authorList>
    </citation>
    <scope>NUCLEOTIDE SEQUENCE [LARGE SCALE GENOMIC DNA]</scope>
    <source>
        <strain evidence="15">JCM 18720</strain>
    </source>
</reference>
<proteinExistence type="inferred from homology"/>
<keyword evidence="5 9" id="KW-0798">TonB box</keyword>
<dbReference type="EMBL" id="BAABLF010000001">
    <property type="protein sequence ID" value="GAA5186381.1"/>
    <property type="molecule type" value="Genomic_DNA"/>
</dbReference>
<evidence type="ECO:0000256" key="7">
    <source>
        <dbReference type="ARBA" id="ARBA00023237"/>
    </source>
</evidence>
<evidence type="ECO:0000256" key="5">
    <source>
        <dbReference type="ARBA" id="ARBA00023077"/>
    </source>
</evidence>
<dbReference type="InterPro" id="IPR000531">
    <property type="entry name" value="Beta-barrel_TonB"/>
</dbReference>
<evidence type="ECO:0000259" key="12">
    <source>
        <dbReference type="Pfam" id="PF00593"/>
    </source>
</evidence>
<feature type="signal peptide" evidence="11">
    <location>
        <begin position="1"/>
        <end position="23"/>
    </location>
</feature>
<feature type="region of interest" description="Disordered" evidence="10">
    <location>
        <begin position="234"/>
        <end position="254"/>
    </location>
</feature>
<keyword evidence="4 8" id="KW-0812">Transmembrane</keyword>
<comment type="similarity">
    <text evidence="8 9">Belongs to the TonB-dependent receptor family.</text>
</comment>
<protein>
    <submittedName>
        <fullName evidence="14">TonB-dependent receptor</fullName>
    </submittedName>
</protein>
<evidence type="ECO:0000256" key="3">
    <source>
        <dbReference type="ARBA" id="ARBA00022452"/>
    </source>
</evidence>
<dbReference type="PANTHER" id="PTHR40980">
    <property type="entry name" value="PLUG DOMAIN-CONTAINING PROTEIN"/>
    <property type="match status" value="1"/>
</dbReference>
<evidence type="ECO:0000256" key="2">
    <source>
        <dbReference type="ARBA" id="ARBA00022448"/>
    </source>
</evidence>